<comment type="catalytic activity">
    <reaction evidence="1">
        <text>a uridine in RNA = a pseudouridine in RNA</text>
        <dbReference type="Rhea" id="RHEA:48348"/>
        <dbReference type="Rhea" id="RHEA-COMP:12068"/>
        <dbReference type="Rhea" id="RHEA-COMP:12069"/>
        <dbReference type="ChEBI" id="CHEBI:65314"/>
        <dbReference type="ChEBI" id="CHEBI:65315"/>
    </reaction>
</comment>
<keyword evidence="3 8" id="KW-0413">Isomerase</keyword>
<dbReference type="SUPFAM" id="SSF55120">
    <property type="entry name" value="Pseudouridine synthase"/>
    <property type="match status" value="1"/>
</dbReference>
<dbReference type="OrthoDB" id="9807829at2"/>
<evidence type="ECO:0000313" key="8">
    <source>
        <dbReference type="EMBL" id="VEU62803.1"/>
    </source>
</evidence>
<dbReference type="GO" id="GO:0000455">
    <property type="term" value="P:enzyme-directed rRNA pseudouridine synthesis"/>
    <property type="evidence" value="ECO:0007669"/>
    <property type="project" value="UniProtKB-ARBA"/>
</dbReference>
<protein>
    <recommendedName>
        <fullName evidence="4">RNA pseudouridylate synthase</fullName>
    </recommendedName>
    <alternativeName>
        <fullName evidence="5">RNA-uridine isomerase</fullName>
    </alternativeName>
</protein>
<gene>
    <name evidence="8" type="primary">rluC</name>
    <name evidence="8" type="ORF">NCTC10118_00141</name>
</gene>
<evidence type="ECO:0000256" key="2">
    <source>
        <dbReference type="ARBA" id="ARBA00010876"/>
    </source>
</evidence>
<sequence>MFEILATKNDQGRTLYKLLCKYLNNLTKSRLEKIFRKKDIKVNGIRTNDKSFKVSENDHIIIYGVFDANKQQEIKLVKPNLNILYEDDNILLIDKVPGLIVHGEENSLDDQVLAYLGFVQKDSFKPSHVGRLDKATSGLILYAKNYETLTMLNAKHKYFTKKYLFKSNLELKPNQKIDLTIYLVKDEADQKVKAYAKEMPNSQKAQTLFYLEKNDKIAQLVTGRKHQIRVSLQYLHKPIWGDKKYGGKPSQRLMLHSFYLQFKELTGNLKYLNKKEFWTEKPKW</sequence>
<organism evidence="8 9">
    <name type="scientific">Mycoplasmopsis bovirhinis</name>
    <dbReference type="NCBI Taxonomy" id="29553"/>
    <lineage>
        <taxon>Bacteria</taxon>
        <taxon>Bacillati</taxon>
        <taxon>Mycoplasmatota</taxon>
        <taxon>Mycoplasmoidales</taxon>
        <taxon>Metamycoplasmataceae</taxon>
        <taxon>Mycoplasmopsis</taxon>
    </lineage>
</organism>
<dbReference type="PANTHER" id="PTHR21600:SF44">
    <property type="entry name" value="RIBOSOMAL LARGE SUBUNIT PSEUDOURIDINE SYNTHASE D"/>
    <property type="match status" value="1"/>
</dbReference>
<keyword evidence="9" id="KW-1185">Reference proteome</keyword>
<dbReference type="InterPro" id="IPR002942">
    <property type="entry name" value="S4_RNA-bd"/>
</dbReference>
<dbReference type="EMBL" id="LR214972">
    <property type="protein sequence ID" value="VEU62803.1"/>
    <property type="molecule type" value="Genomic_DNA"/>
</dbReference>
<dbReference type="Pfam" id="PF00849">
    <property type="entry name" value="PseudoU_synth_2"/>
    <property type="match status" value="1"/>
</dbReference>
<dbReference type="Gene3D" id="3.30.2350.10">
    <property type="entry name" value="Pseudouridine synthase"/>
    <property type="match status" value="1"/>
</dbReference>
<dbReference type="GO" id="GO:0003723">
    <property type="term" value="F:RNA binding"/>
    <property type="evidence" value="ECO:0007669"/>
    <property type="project" value="UniProtKB-KW"/>
</dbReference>
<evidence type="ECO:0000256" key="4">
    <source>
        <dbReference type="ARBA" id="ARBA00031870"/>
    </source>
</evidence>
<comment type="similarity">
    <text evidence="2">Belongs to the pseudouridine synthase RluA family.</text>
</comment>
<keyword evidence="6" id="KW-0694">RNA-binding</keyword>
<dbReference type="PROSITE" id="PS50889">
    <property type="entry name" value="S4"/>
    <property type="match status" value="1"/>
</dbReference>
<name>A0A449ACU1_9BACT</name>
<evidence type="ECO:0000259" key="7">
    <source>
        <dbReference type="SMART" id="SM00363"/>
    </source>
</evidence>
<dbReference type="GO" id="GO:0120159">
    <property type="term" value="F:rRNA pseudouridine synthase activity"/>
    <property type="evidence" value="ECO:0007669"/>
    <property type="project" value="UniProtKB-ARBA"/>
</dbReference>
<dbReference type="CDD" id="cd00165">
    <property type="entry name" value="S4"/>
    <property type="match status" value="1"/>
</dbReference>
<dbReference type="InterPro" id="IPR020103">
    <property type="entry name" value="PsdUridine_synth_cat_dom_sf"/>
</dbReference>
<dbReference type="CDD" id="cd02869">
    <property type="entry name" value="PseudoU_synth_RluA_like"/>
    <property type="match status" value="1"/>
</dbReference>
<dbReference type="PANTHER" id="PTHR21600">
    <property type="entry name" value="MITOCHONDRIAL RNA PSEUDOURIDINE SYNTHASE"/>
    <property type="match status" value="1"/>
</dbReference>
<dbReference type="InterPro" id="IPR006145">
    <property type="entry name" value="PsdUridine_synth_RsuA/RluA"/>
</dbReference>
<dbReference type="SUPFAM" id="SSF55174">
    <property type="entry name" value="Alpha-L RNA-binding motif"/>
    <property type="match status" value="1"/>
</dbReference>
<dbReference type="RefSeq" id="WP_129621009.1">
    <property type="nucleotide sequence ID" value="NZ_LR214972.1"/>
</dbReference>
<accession>A0A449ACU1</accession>
<evidence type="ECO:0000313" key="9">
    <source>
        <dbReference type="Proteomes" id="UP000289952"/>
    </source>
</evidence>
<evidence type="ECO:0000256" key="1">
    <source>
        <dbReference type="ARBA" id="ARBA00000073"/>
    </source>
</evidence>
<proteinExistence type="inferred from homology"/>
<evidence type="ECO:0000256" key="5">
    <source>
        <dbReference type="ARBA" id="ARBA00033164"/>
    </source>
</evidence>
<dbReference type="AlphaFoldDB" id="A0A449ACU1"/>
<dbReference type="Proteomes" id="UP000289952">
    <property type="component" value="Chromosome"/>
</dbReference>
<dbReference type="InterPro" id="IPR050188">
    <property type="entry name" value="RluA_PseudoU_synthase"/>
</dbReference>
<reference evidence="8 9" key="1">
    <citation type="submission" date="2019-01" db="EMBL/GenBank/DDBJ databases">
        <authorList>
            <consortium name="Pathogen Informatics"/>
        </authorList>
    </citation>
    <scope>NUCLEOTIDE SEQUENCE [LARGE SCALE GENOMIC DNA]</scope>
    <source>
        <strain evidence="8 9">NCTC10118</strain>
    </source>
</reference>
<evidence type="ECO:0000256" key="6">
    <source>
        <dbReference type="PROSITE-ProRule" id="PRU00182"/>
    </source>
</evidence>
<evidence type="ECO:0000256" key="3">
    <source>
        <dbReference type="ARBA" id="ARBA00023235"/>
    </source>
</evidence>
<feature type="domain" description="RNA-binding S4" evidence="7">
    <location>
        <begin position="13"/>
        <end position="82"/>
    </location>
</feature>
<dbReference type="SMART" id="SM00363">
    <property type="entry name" value="S4"/>
    <property type="match status" value="1"/>
</dbReference>